<evidence type="ECO:0000313" key="3">
    <source>
        <dbReference type="EMBL" id="EDK46781.1"/>
    </source>
</evidence>
<evidence type="ECO:0000256" key="1">
    <source>
        <dbReference type="SAM" id="Coils"/>
    </source>
</evidence>
<keyword evidence="4" id="KW-1185">Reference proteome</keyword>
<evidence type="ECO:0000313" key="4">
    <source>
        <dbReference type="Proteomes" id="UP000001996"/>
    </source>
</evidence>
<dbReference type="OrthoDB" id="4025680at2759"/>
<dbReference type="GeneID" id="5231165"/>
<accession>A5E5S3</accession>
<organism evidence="3 4">
    <name type="scientific">Lodderomyces elongisporus (strain ATCC 11503 / CBS 2605 / JCM 1781 / NBRC 1676 / NRRL YB-4239)</name>
    <name type="common">Yeast</name>
    <name type="synonym">Saccharomyces elongisporus</name>
    <dbReference type="NCBI Taxonomy" id="379508"/>
    <lineage>
        <taxon>Eukaryota</taxon>
        <taxon>Fungi</taxon>
        <taxon>Dikarya</taxon>
        <taxon>Ascomycota</taxon>
        <taxon>Saccharomycotina</taxon>
        <taxon>Pichiomycetes</taxon>
        <taxon>Debaryomycetaceae</taxon>
        <taxon>Candida/Lodderomyces clade</taxon>
        <taxon>Lodderomyces</taxon>
    </lineage>
</organism>
<keyword evidence="1" id="KW-0175">Coiled coil</keyword>
<name>A5E5S3_LODEL</name>
<proteinExistence type="predicted"/>
<dbReference type="VEuPathDB" id="FungiDB:LELG_04962"/>
<dbReference type="AlphaFoldDB" id="A5E5S3"/>
<dbReference type="Pfam" id="PF01918">
    <property type="entry name" value="Alba"/>
    <property type="match status" value="1"/>
</dbReference>
<dbReference type="GO" id="GO:0003676">
    <property type="term" value="F:nucleic acid binding"/>
    <property type="evidence" value="ECO:0007669"/>
    <property type="project" value="InterPro"/>
</dbReference>
<gene>
    <name evidence="3" type="ORF">LELG_04962</name>
</gene>
<dbReference type="EMBL" id="CH981530">
    <property type="protein sequence ID" value="EDK46781.1"/>
    <property type="molecule type" value="Genomic_DNA"/>
</dbReference>
<dbReference type="KEGG" id="lel:PVL30_005705"/>
<dbReference type="HOGENOM" id="CLU_1106983_0_0_1"/>
<dbReference type="InterPro" id="IPR002775">
    <property type="entry name" value="DNA/RNA-bd_Alba-like"/>
</dbReference>
<sequence>MTLPSPTPETRESLQLQKDQFAHKILADLKIKIHDKDIKFEFMEISRNDSMKSTVSKIQSSTKLLPFDAKKELTTSNVDSKESLSKDGVILLKGFSRDIQKLVSIVEIVKSQGNKKLYQYNRLLKYLTKVYPYQKKRKIEDTEDKGGDETKMKEGEAINVLNVAANELEEEKEKEKEKEKARQEIRGGKTYDLPVLYVILSLSDLKQHLDTTWTIQS</sequence>
<reference evidence="3 4" key="1">
    <citation type="journal article" date="2009" name="Nature">
        <title>Evolution of pathogenicity and sexual reproduction in eight Candida genomes.</title>
        <authorList>
            <person name="Butler G."/>
            <person name="Rasmussen M.D."/>
            <person name="Lin M.F."/>
            <person name="Santos M.A."/>
            <person name="Sakthikumar S."/>
            <person name="Munro C.A."/>
            <person name="Rheinbay E."/>
            <person name="Grabherr M."/>
            <person name="Forche A."/>
            <person name="Reedy J.L."/>
            <person name="Agrafioti I."/>
            <person name="Arnaud M.B."/>
            <person name="Bates S."/>
            <person name="Brown A.J."/>
            <person name="Brunke S."/>
            <person name="Costanzo M.C."/>
            <person name="Fitzpatrick D.A."/>
            <person name="de Groot P.W."/>
            <person name="Harris D."/>
            <person name="Hoyer L.L."/>
            <person name="Hube B."/>
            <person name="Klis F.M."/>
            <person name="Kodira C."/>
            <person name="Lennard N."/>
            <person name="Logue M.E."/>
            <person name="Martin R."/>
            <person name="Neiman A.M."/>
            <person name="Nikolaou E."/>
            <person name="Quail M.A."/>
            <person name="Quinn J."/>
            <person name="Santos M.C."/>
            <person name="Schmitzberger F.F."/>
            <person name="Sherlock G."/>
            <person name="Shah P."/>
            <person name="Silverstein K.A."/>
            <person name="Skrzypek M.S."/>
            <person name="Soll D."/>
            <person name="Staggs R."/>
            <person name="Stansfield I."/>
            <person name="Stumpf M.P."/>
            <person name="Sudbery P.E."/>
            <person name="Srikantha T."/>
            <person name="Zeng Q."/>
            <person name="Berman J."/>
            <person name="Berriman M."/>
            <person name="Heitman J."/>
            <person name="Gow N.A."/>
            <person name="Lorenz M.C."/>
            <person name="Birren B.W."/>
            <person name="Kellis M."/>
            <person name="Cuomo C.A."/>
        </authorList>
    </citation>
    <scope>NUCLEOTIDE SEQUENCE [LARGE SCALE GENOMIC DNA]</scope>
    <source>
        <strain evidence="4">ATCC 11503 / BCRC 21390 / CBS 2605 / JCM 1781 / NBRC 1676 / NRRL YB-4239</strain>
    </source>
</reference>
<evidence type="ECO:0000259" key="2">
    <source>
        <dbReference type="Pfam" id="PF01918"/>
    </source>
</evidence>
<dbReference type="InParanoid" id="A5E5S3"/>
<dbReference type="Proteomes" id="UP000001996">
    <property type="component" value="Unassembled WGS sequence"/>
</dbReference>
<protein>
    <recommendedName>
        <fullName evidence="2">DNA/RNA-binding protein Alba-like domain-containing protein</fullName>
    </recommendedName>
</protein>
<feature type="domain" description="DNA/RNA-binding protein Alba-like" evidence="2">
    <location>
        <begin position="43"/>
        <end position="123"/>
    </location>
</feature>
<feature type="coiled-coil region" evidence="1">
    <location>
        <begin position="158"/>
        <end position="186"/>
    </location>
</feature>